<dbReference type="NCBIfam" id="NF005723">
    <property type="entry name" value="PRK07539.1-3"/>
    <property type="match status" value="1"/>
</dbReference>
<dbReference type="PANTHER" id="PTHR10371:SF3">
    <property type="entry name" value="NADH DEHYDROGENASE [UBIQUINONE] FLAVOPROTEIN 2, MITOCHONDRIAL"/>
    <property type="match status" value="1"/>
</dbReference>
<evidence type="ECO:0000256" key="6">
    <source>
        <dbReference type="ARBA" id="ARBA00034078"/>
    </source>
</evidence>
<keyword evidence="2 8" id="KW-0001">2Fe-2S</keyword>
<evidence type="ECO:0000256" key="2">
    <source>
        <dbReference type="ARBA" id="ARBA00022714"/>
    </source>
</evidence>
<keyword evidence="10" id="KW-1185">Reference proteome</keyword>
<dbReference type="Gene3D" id="3.40.30.10">
    <property type="entry name" value="Glutaredoxin"/>
    <property type="match status" value="1"/>
</dbReference>
<comment type="similarity">
    <text evidence="1">Belongs to the complex I 24 kDa subunit family.</text>
</comment>
<keyword evidence="5 8" id="KW-0411">Iron-sulfur</keyword>
<feature type="binding site" evidence="8">
    <location>
        <position position="137"/>
    </location>
    <ligand>
        <name>[2Fe-2S] cluster</name>
        <dbReference type="ChEBI" id="CHEBI:190135"/>
    </ligand>
</feature>
<protein>
    <submittedName>
        <fullName evidence="9">NADH-quinone oxidoreductase subunit E</fullName>
    </submittedName>
</protein>
<feature type="binding site" evidence="8">
    <location>
        <position position="101"/>
    </location>
    <ligand>
        <name>[2Fe-2S] cluster</name>
        <dbReference type="ChEBI" id="CHEBI:190135"/>
    </ligand>
</feature>
<evidence type="ECO:0000256" key="4">
    <source>
        <dbReference type="ARBA" id="ARBA00023004"/>
    </source>
</evidence>
<comment type="cofactor">
    <cofactor evidence="8">
        <name>[2Fe-2S] cluster</name>
        <dbReference type="ChEBI" id="CHEBI:190135"/>
    </cofactor>
    <text evidence="8">Binds 1 [2Fe-2S] cluster.</text>
</comment>
<comment type="catalytic activity">
    <reaction evidence="7">
        <text>a quinone + NADH + 5 H(+)(in) = a quinol + NAD(+) + 4 H(+)(out)</text>
        <dbReference type="Rhea" id="RHEA:57888"/>
        <dbReference type="ChEBI" id="CHEBI:15378"/>
        <dbReference type="ChEBI" id="CHEBI:24646"/>
        <dbReference type="ChEBI" id="CHEBI:57540"/>
        <dbReference type="ChEBI" id="CHEBI:57945"/>
        <dbReference type="ChEBI" id="CHEBI:132124"/>
    </reaction>
</comment>
<evidence type="ECO:0000256" key="3">
    <source>
        <dbReference type="ARBA" id="ARBA00022723"/>
    </source>
</evidence>
<dbReference type="FunFam" id="1.10.10.1590:FF:000001">
    <property type="entry name" value="NADH-quinone oxidoreductase subunit E"/>
    <property type="match status" value="1"/>
</dbReference>
<reference evidence="9" key="2">
    <citation type="submission" date="2020-09" db="EMBL/GenBank/DDBJ databases">
        <authorList>
            <person name="Sun Q."/>
            <person name="Zhou Y."/>
        </authorList>
    </citation>
    <scope>NUCLEOTIDE SEQUENCE</scope>
    <source>
        <strain evidence="9">CGMCC 1.10998</strain>
    </source>
</reference>
<dbReference type="GO" id="GO:0051537">
    <property type="term" value="F:2 iron, 2 sulfur cluster binding"/>
    <property type="evidence" value="ECO:0007669"/>
    <property type="project" value="UniProtKB-KW"/>
</dbReference>
<name>A0A916UH09_9BURK</name>
<dbReference type="InterPro" id="IPR002023">
    <property type="entry name" value="NuoE-like"/>
</dbReference>
<feature type="binding site" evidence="8">
    <location>
        <position position="141"/>
    </location>
    <ligand>
        <name>[2Fe-2S] cluster</name>
        <dbReference type="ChEBI" id="CHEBI:190135"/>
    </ligand>
</feature>
<dbReference type="InterPro" id="IPR042128">
    <property type="entry name" value="NuoE_dom"/>
</dbReference>
<dbReference type="Gene3D" id="1.10.10.1590">
    <property type="entry name" value="NADH-quinone oxidoreductase subunit E"/>
    <property type="match status" value="1"/>
</dbReference>
<evidence type="ECO:0000256" key="7">
    <source>
        <dbReference type="ARBA" id="ARBA00047712"/>
    </source>
</evidence>
<dbReference type="InterPro" id="IPR036249">
    <property type="entry name" value="Thioredoxin-like_sf"/>
</dbReference>
<dbReference type="PANTHER" id="PTHR10371">
    <property type="entry name" value="NADH DEHYDROGENASE UBIQUINONE FLAVOPROTEIN 2, MITOCHONDRIAL"/>
    <property type="match status" value="1"/>
</dbReference>
<dbReference type="InterPro" id="IPR041921">
    <property type="entry name" value="NuoE_N"/>
</dbReference>
<gene>
    <name evidence="9" type="primary">nuoE</name>
    <name evidence="9" type="ORF">GCM10011396_18940</name>
</gene>
<evidence type="ECO:0000313" key="10">
    <source>
        <dbReference type="Proteomes" id="UP000637423"/>
    </source>
</evidence>
<proteinExistence type="inferred from homology"/>
<dbReference type="NCBIfam" id="TIGR01958">
    <property type="entry name" value="nuoE_fam"/>
    <property type="match status" value="1"/>
</dbReference>
<dbReference type="GO" id="GO:0046872">
    <property type="term" value="F:metal ion binding"/>
    <property type="evidence" value="ECO:0007669"/>
    <property type="project" value="UniProtKB-KW"/>
</dbReference>
<dbReference type="Proteomes" id="UP000637423">
    <property type="component" value="Unassembled WGS sequence"/>
</dbReference>
<sequence length="179" mass="19536">MTTRWVAILKALAMVLSEQAFKKIDRELAKYPADQRQSAVMAALAIAQDETGWVSPEVMRTLADYIGMPAVAVQEVATFYNMYNTKPVGKFKISVCTNLPCALSGGERAAHHLKQKLGIDYKDTSTDGLFTLVEGECMGACGDAPVMLVNNKRMCSFMSNEKIDELVTELKTQSTTAGA</sequence>
<organism evidence="9 10">
    <name type="scientific">Undibacterium terreum</name>
    <dbReference type="NCBI Taxonomy" id="1224302"/>
    <lineage>
        <taxon>Bacteria</taxon>
        <taxon>Pseudomonadati</taxon>
        <taxon>Pseudomonadota</taxon>
        <taxon>Betaproteobacteria</taxon>
        <taxon>Burkholderiales</taxon>
        <taxon>Oxalobacteraceae</taxon>
        <taxon>Undibacterium</taxon>
    </lineage>
</organism>
<evidence type="ECO:0000256" key="1">
    <source>
        <dbReference type="ARBA" id="ARBA00010643"/>
    </source>
</evidence>
<comment type="caution">
    <text evidence="9">The sequence shown here is derived from an EMBL/GenBank/DDBJ whole genome shotgun (WGS) entry which is preliminary data.</text>
</comment>
<accession>A0A916UH09</accession>
<keyword evidence="4 8" id="KW-0408">Iron</keyword>
<dbReference type="PROSITE" id="PS01099">
    <property type="entry name" value="COMPLEX1_24K"/>
    <property type="match status" value="1"/>
</dbReference>
<dbReference type="CDD" id="cd03064">
    <property type="entry name" value="TRX_Fd_NuoE"/>
    <property type="match status" value="1"/>
</dbReference>
<feature type="binding site" evidence="8">
    <location>
        <position position="96"/>
    </location>
    <ligand>
        <name>[2Fe-2S] cluster</name>
        <dbReference type="ChEBI" id="CHEBI:190135"/>
    </ligand>
</feature>
<evidence type="ECO:0000256" key="8">
    <source>
        <dbReference type="PIRSR" id="PIRSR000216-1"/>
    </source>
</evidence>
<reference evidence="9" key="1">
    <citation type="journal article" date="2014" name="Int. J. Syst. Evol. Microbiol.">
        <title>Complete genome sequence of Corynebacterium casei LMG S-19264T (=DSM 44701T), isolated from a smear-ripened cheese.</title>
        <authorList>
            <consortium name="US DOE Joint Genome Institute (JGI-PGF)"/>
            <person name="Walter F."/>
            <person name="Albersmeier A."/>
            <person name="Kalinowski J."/>
            <person name="Ruckert C."/>
        </authorList>
    </citation>
    <scope>NUCLEOTIDE SEQUENCE</scope>
    <source>
        <strain evidence="9">CGMCC 1.10998</strain>
    </source>
</reference>
<keyword evidence="3 8" id="KW-0479">Metal-binding</keyword>
<comment type="cofactor">
    <cofactor evidence="6">
        <name>[2Fe-2S] cluster</name>
        <dbReference type="ChEBI" id="CHEBI:190135"/>
    </cofactor>
</comment>
<dbReference type="GO" id="GO:0003954">
    <property type="term" value="F:NADH dehydrogenase activity"/>
    <property type="evidence" value="ECO:0007669"/>
    <property type="project" value="TreeGrafter"/>
</dbReference>
<dbReference type="EMBL" id="BMED01000002">
    <property type="protein sequence ID" value="GGC72058.1"/>
    <property type="molecule type" value="Genomic_DNA"/>
</dbReference>
<dbReference type="Pfam" id="PF01257">
    <property type="entry name" value="2Fe-2S_thioredx"/>
    <property type="match status" value="1"/>
</dbReference>
<dbReference type="AlphaFoldDB" id="A0A916UH09"/>
<dbReference type="SUPFAM" id="SSF52833">
    <property type="entry name" value="Thioredoxin-like"/>
    <property type="match status" value="1"/>
</dbReference>
<evidence type="ECO:0000313" key="9">
    <source>
        <dbReference type="EMBL" id="GGC72058.1"/>
    </source>
</evidence>
<evidence type="ECO:0000256" key="5">
    <source>
        <dbReference type="ARBA" id="ARBA00023014"/>
    </source>
</evidence>
<dbReference type="PIRSF" id="PIRSF000216">
    <property type="entry name" value="NADH_DH_24kDa"/>
    <property type="match status" value="1"/>
</dbReference>